<dbReference type="Proteomes" id="UP001596157">
    <property type="component" value="Unassembled WGS sequence"/>
</dbReference>
<comment type="caution">
    <text evidence="15">The sequence shown here is derived from an EMBL/GenBank/DDBJ whole genome shotgun (WGS) entry which is preliminary data.</text>
</comment>
<evidence type="ECO:0000313" key="16">
    <source>
        <dbReference type="Proteomes" id="UP001596157"/>
    </source>
</evidence>
<feature type="domain" description="DUF83" evidence="14">
    <location>
        <begin position="19"/>
        <end position="192"/>
    </location>
</feature>
<keyword evidence="8 13" id="KW-0269">Exonuclease</keyword>
<keyword evidence="7 13" id="KW-0378">Hydrolase</keyword>
<comment type="similarity">
    <text evidence="2 13">Belongs to the CRISPR-associated exonuclease Cas4 family.</text>
</comment>
<evidence type="ECO:0000256" key="10">
    <source>
        <dbReference type="ARBA" id="ARBA00023014"/>
    </source>
</evidence>
<keyword evidence="16" id="KW-1185">Reference proteome</keyword>
<accession>A0ABW0ER63</accession>
<dbReference type="PANTHER" id="PTHR36531">
    <property type="entry name" value="CRISPR-ASSOCIATED EXONUCLEASE CAS4"/>
    <property type="match status" value="1"/>
</dbReference>
<evidence type="ECO:0000256" key="12">
    <source>
        <dbReference type="ARBA" id="ARBA00023211"/>
    </source>
</evidence>
<reference evidence="16" key="1">
    <citation type="journal article" date="2019" name="Int. J. Syst. Evol. Microbiol.">
        <title>The Global Catalogue of Microorganisms (GCM) 10K type strain sequencing project: providing services to taxonomists for standard genome sequencing and annotation.</title>
        <authorList>
            <consortium name="The Broad Institute Genomics Platform"/>
            <consortium name="The Broad Institute Genome Sequencing Center for Infectious Disease"/>
            <person name="Wu L."/>
            <person name="Ma J."/>
        </authorList>
    </citation>
    <scope>NUCLEOTIDE SEQUENCE [LARGE SCALE GENOMIC DNA]</scope>
    <source>
        <strain evidence="16">CCUG 59778</strain>
    </source>
</reference>
<keyword evidence="6 13" id="KW-0479">Metal-binding</keyword>
<evidence type="ECO:0000256" key="1">
    <source>
        <dbReference type="ARBA" id="ARBA00001966"/>
    </source>
</evidence>
<keyword evidence="12 13" id="KW-0464">Manganese</keyword>
<comment type="cofactor">
    <cofactor evidence="1">
        <name>[4Fe-4S] cluster</name>
        <dbReference type="ChEBI" id="CHEBI:49883"/>
    </cofactor>
</comment>
<dbReference type="PANTHER" id="PTHR36531:SF6">
    <property type="entry name" value="DNA REPLICATION ATP-DEPENDENT HELICASE_NUCLEASE DNA2"/>
    <property type="match status" value="1"/>
</dbReference>
<dbReference type="GO" id="GO:0016787">
    <property type="term" value="F:hydrolase activity"/>
    <property type="evidence" value="ECO:0007669"/>
    <property type="project" value="UniProtKB-KW"/>
</dbReference>
<keyword evidence="9 13" id="KW-0408">Iron</keyword>
<evidence type="ECO:0000256" key="2">
    <source>
        <dbReference type="ARBA" id="ARBA00009189"/>
    </source>
</evidence>
<evidence type="ECO:0000256" key="5">
    <source>
        <dbReference type="ARBA" id="ARBA00022722"/>
    </source>
</evidence>
<protein>
    <recommendedName>
        <fullName evidence="4 13">CRISPR-associated exonuclease Cas4</fullName>
        <ecNumber evidence="3 13">3.1.12.1</ecNumber>
    </recommendedName>
</protein>
<evidence type="ECO:0000256" key="3">
    <source>
        <dbReference type="ARBA" id="ARBA00012768"/>
    </source>
</evidence>
<gene>
    <name evidence="15" type="primary">cas4</name>
    <name evidence="15" type="ORF">ACFPM7_17445</name>
</gene>
<dbReference type="Gene3D" id="3.90.320.10">
    <property type="match status" value="1"/>
</dbReference>
<evidence type="ECO:0000256" key="7">
    <source>
        <dbReference type="ARBA" id="ARBA00022801"/>
    </source>
</evidence>
<comment type="cofactor">
    <cofactor evidence="13">
        <name>iron-sulfur cluster</name>
        <dbReference type="ChEBI" id="CHEBI:30408"/>
    </cofactor>
</comment>
<keyword evidence="5 13" id="KW-0540">Nuclease</keyword>
<evidence type="ECO:0000313" key="15">
    <source>
        <dbReference type="EMBL" id="MFC5288843.1"/>
    </source>
</evidence>
<dbReference type="EC" id="3.1.12.1" evidence="3 13"/>
<evidence type="ECO:0000256" key="13">
    <source>
        <dbReference type="RuleBase" id="RU365022"/>
    </source>
</evidence>
<evidence type="ECO:0000256" key="11">
    <source>
        <dbReference type="ARBA" id="ARBA00023118"/>
    </source>
</evidence>
<evidence type="ECO:0000259" key="14">
    <source>
        <dbReference type="Pfam" id="PF01930"/>
    </source>
</evidence>
<evidence type="ECO:0000256" key="8">
    <source>
        <dbReference type="ARBA" id="ARBA00022839"/>
    </source>
</evidence>
<dbReference type="EMBL" id="JBHSKF010000008">
    <property type="protein sequence ID" value="MFC5288843.1"/>
    <property type="molecule type" value="Genomic_DNA"/>
</dbReference>
<comment type="function">
    <text evidence="13">CRISPR (clustered regularly interspaced short palindromic repeat) is an adaptive immune system that provides protection against mobile genetic elements (viruses, transposable elements and conjugative plasmids). CRISPR clusters contain sequences complementary to antecedent mobile elements and target invading nucleic acids. CRISPR clusters are transcribed and processed into CRISPR RNA (crRNA).</text>
</comment>
<evidence type="ECO:0000256" key="4">
    <source>
        <dbReference type="ARBA" id="ARBA00020049"/>
    </source>
</evidence>
<dbReference type="NCBIfam" id="TIGR00372">
    <property type="entry name" value="cas4"/>
    <property type="match status" value="1"/>
</dbReference>
<dbReference type="InterPro" id="IPR011604">
    <property type="entry name" value="PDDEXK-like_dom_sf"/>
</dbReference>
<dbReference type="InterPro" id="IPR022765">
    <property type="entry name" value="Dna2/Cas4_DUF83"/>
</dbReference>
<proteinExistence type="inferred from homology"/>
<dbReference type="Pfam" id="PF01930">
    <property type="entry name" value="Cas_Cas4"/>
    <property type="match status" value="1"/>
</dbReference>
<keyword evidence="11 13" id="KW-0051">Antiviral defense</keyword>
<name>A0ABW0ER63_9PSEU</name>
<sequence length="213" mass="23400">MTAPDEHDLPHQGDSIPISAIEHHAYCPRQAVLIHREGYFDANTDTVRGDLAHQAVDRRATTTIRGNTVWTSLPVWSNSLGVHGVCDTVHLRDGRPIPVEHKSGGYRPGSAADLQVAAQVVCLREMFATDISYGEVFAGRTRRRYTVTVDDTLLQRLTDTVTALRAALAAIRAPTPVNDRRCTRCSLKPGCLPDIPTTPTNLFTPQPPADWTD</sequence>
<dbReference type="InterPro" id="IPR013343">
    <property type="entry name" value="CRISPR-assoc_prot_Cas4"/>
</dbReference>
<keyword evidence="10 13" id="KW-0411">Iron-sulfur</keyword>
<organism evidence="15 16">
    <name type="scientific">Actinokineospora guangxiensis</name>
    <dbReference type="NCBI Taxonomy" id="1490288"/>
    <lineage>
        <taxon>Bacteria</taxon>
        <taxon>Bacillati</taxon>
        <taxon>Actinomycetota</taxon>
        <taxon>Actinomycetes</taxon>
        <taxon>Pseudonocardiales</taxon>
        <taxon>Pseudonocardiaceae</taxon>
        <taxon>Actinokineospora</taxon>
    </lineage>
</organism>
<evidence type="ECO:0000256" key="6">
    <source>
        <dbReference type="ARBA" id="ARBA00022723"/>
    </source>
</evidence>
<dbReference type="RefSeq" id="WP_378248695.1">
    <property type="nucleotide sequence ID" value="NZ_JBHSKF010000008.1"/>
</dbReference>
<evidence type="ECO:0000256" key="9">
    <source>
        <dbReference type="ARBA" id="ARBA00023004"/>
    </source>
</evidence>
<dbReference type="InterPro" id="IPR051827">
    <property type="entry name" value="Cas4_exonuclease"/>
</dbReference>
<comment type="cofactor">
    <cofactor evidence="13">
        <name>Mg(2+)</name>
        <dbReference type="ChEBI" id="CHEBI:18420"/>
    </cofactor>
    <cofactor evidence="13">
        <name>Mn(2+)</name>
        <dbReference type="ChEBI" id="CHEBI:29035"/>
    </cofactor>
    <text evidence="13">Mg(2+) or Mn(2+) required for ssDNA cleavage activity.</text>
</comment>